<protein>
    <recommendedName>
        <fullName evidence="6">Putative NADH dehydrogenase/NAD(P)H nitroreductase SNE34_10235</fullName>
        <ecNumber evidence="6">1.-.-.-</ecNumber>
    </recommendedName>
</protein>
<accession>A0ABU7YZJ7</accession>
<evidence type="ECO:0000256" key="2">
    <source>
        <dbReference type="ARBA" id="ARBA00022643"/>
    </source>
</evidence>
<dbReference type="Pfam" id="PF00881">
    <property type="entry name" value="Nitroreductase"/>
    <property type="match status" value="1"/>
</dbReference>
<evidence type="ECO:0000313" key="9">
    <source>
        <dbReference type="Proteomes" id="UP001355056"/>
    </source>
</evidence>
<keyword evidence="1 6" id="KW-0285">Flavoprotein</keyword>
<dbReference type="SUPFAM" id="SSF55469">
    <property type="entry name" value="FMN-dependent nitroreductase-like"/>
    <property type="match status" value="1"/>
</dbReference>
<keyword evidence="9" id="KW-1185">Reference proteome</keyword>
<dbReference type="Proteomes" id="UP001355056">
    <property type="component" value="Unassembled WGS sequence"/>
</dbReference>
<comment type="similarity">
    <text evidence="6">Belongs to the nitroreductase family. HadB/RutE subfamily.</text>
</comment>
<dbReference type="InterPro" id="IPR029479">
    <property type="entry name" value="Nitroreductase"/>
</dbReference>
<name>A0ABU7YZJ7_9GAMM</name>
<dbReference type="NCBIfam" id="NF003768">
    <property type="entry name" value="PRK05365.1"/>
    <property type="match status" value="1"/>
</dbReference>
<sequence>MADASTPQQAQALSPAALDQLFRTARTHNELGGEVGDETLRELYDLMKWGPTSANMSPARLVFVKSAEAKTKLGPALDEGNYAKTMAAPVTVIVGFDEDFHEKLPYLFPHTDAKSWFNGPRENRSPAAFRNGSLQGAYLILAARALGLDCGPMSGFDNAKVDEAFFAGTTIKSNFLVNLGHGDPAKLFARSPRLPFDEAARIL</sequence>
<keyword evidence="5 6" id="KW-0520">NAD</keyword>
<dbReference type="GO" id="GO:0035527">
    <property type="term" value="F:3-hydroxypropionate dehydrogenase (NADP+) activity"/>
    <property type="evidence" value="ECO:0007669"/>
    <property type="project" value="UniProtKB-EC"/>
</dbReference>
<evidence type="ECO:0000256" key="3">
    <source>
        <dbReference type="ARBA" id="ARBA00022857"/>
    </source>
</evidence>
<evidence type="ECO:0000256" key="4">
    <source>
        <dbReference type="ARBA" id="ARBA00023002"/>
    </source>
</evidence>
<dbReference type="RefSeq" id="WP_332617303.1">
    <property type="nucleotide sequence ID" value="NZ_JAXGFP010000005.1"/>
</dbReference>
<evidence type="ECO:0000256" key="1">
    <source>
        <dbReference type="ARBA" id="ARBA00022630"/>
    </source>
</evidence>
<evidence type="ECO:0000256" key="5">
    <source>
        <dbReference type="ARBA" id="ARBA00023027"/>
    </source>
</evidence>
<gene>
    <name evidence="8" type="ORF">SNE34_10235</name>
</gene>
<dbReference type="EMBL" id="JAXGFP010000005">
    <property type="protein sequence ID" value="MEG3184388.1"/>
    <property type="molecule type" value="Genomic_DNA"/>
</dbReference>
<dbReference type="InterPro" id="IPR023936">
    <property type="entry name" value="RutE-like"/>
</dbReference>
<evidence type="ECO:0000259" key="7">
    <source>
        <dbReference type="Pfam" id="PF00881"/>
    </source>
</evidence>
<evidence type="ECO:0000313" key="8">
    <source>
        <dbReference type="EMBL" id="MEG3184388.1"/>
    </source>
</evidence>
<keyword evidence="3 6" id="KW-0521">NADP</keyword>
<keyword evidence="4 6" id="KW-0560">Oxidoreductase</keyword>
<comment type="caution">
    <text evidence="8">The sequence shown here is derived from an EMBL/GenBank/DDBJ whole genome shotgun (WGS) entry which is preliminary data.</text>
</comment>
<dbReference type="InterPro" id="IPR000415">
    <property type="entry name" value="Nitroreductase-like"/>
</dbReference>
<dbReference type="Gene3D" id="3.40.109.10">
    <property type="entry name" value="NADH Oxidase"/>
    <property type="match status" value="1"/>
</dbReference>
<dbReference type="PANTHER" id="PTHR43543">
    <property type="entry name" value="MALONIC SEMIALDEHYDE REDUCTASE RUTE-RELATED"/>
    <property type="match status" value="1"/>
</dbReference>
<dbReference type="CDD" id="cd02148">
    <property type="entry name" value="RutE-like"/>
    <property type="match status" value="1"/>
</dbReference>
<evidence type="ECO:0000256" key="6">
    <source>
        <dbReference type="HAMAP-Rule" id="MF_01204"/>
    </source>
</evidence>
<keyword evidence="2 6" id="KW-0288">FMN</keyword>
<reference evidence="8 9" key="1">
    <citation type="journal article" date="2016" name="Int. J. Syst. Evol. Microbiol.">
        <title>Lysobacter erysipheiresistens sp. nov., an antagonist of powdery mildew, isolated from tobacco-cultivated soil.</title>
        <authorList>
            <person name="Xie B."/>
            <person name="Li T."/>
            <person name="Lin X."/>
            <person name="Wang C.J."/>
            <person name="Chen Y.J."/>
            <person name="Liu W.J."/>
            <person name="Zhao Z.W."/>
        </authorList>
    </citation>
    <scope>NUCLEOTIDE SEQUENCE [LARGE SCALE GENOMIC DNA]</scope>
    <source>
        <strain evidence="8 9">RS-LYSO-3</strain>
    </source>
</reference>
<organism evidence="8 9">
    <name type="scientific">Novilysobacter erysipheiresistens</name>
    <dbReference type="NCBI Taxonomy" id="1749332"/>
    <lineage>
        <taxon>Bacteria</taxon>
        <taxon>Pseudomonadati</taxon>
        <taxon>Pseudomonadota</taxon>
        <taxon>Gammaproteobacteria</taxon>
        <taxon>Lysobacterales</taxon>
        <taxon>Lysobacteraceae</taxon>
        <taxon>Novilysobacter</taxon>
    </lineage>
</organism>
<dbReference type="PANTHER" id="PTHR43543:SF1">
    <property type="entry name" value="MALONIC SEMIALDEHYDE REDUCTASE RUTE-RELATED"/>
    <property type="match status" value="1"/>
</dbReference>
<proteinExistence type="inferred from homology"/>
<dbReference type="EC" id="1.-.-.-" evidence="6"/>
<comment type="cofactor">
    <cofactor evidence="6">
        <name>FMN</name>
        <dbReference type="ChEBI" id="CHEBI:58210"/>
    </cofactor>
</comment>
<feature type="domain" description="Nitroreductase" evidence="7">
    <location>
        <begin position="35"/>
        <end position="165"/>
    </location>
</feature>
<dbReference type="InterPro" id="IPR050461">
    <property type="entry name" value="Nitroreductase_HadB/RutE"/>
</dbReference>
<dbReference type="HAMAP" id="MF_01204">
    <property type="entry name" value="Oxidoreductase_RutE_HadB"/>
    <property type="match status" value="1"/>
</dbReference>